<evidence type="ECO:0000313" key="3">
    <source>
        <dbReference type="Proteomes" id="UP000298566"/>
    </source>
</evidence>
<feature type="domain" description="DNA polymerase III delta N-terminal" evidence="1">
    <location>
        <begin position="26"/>
        <end position="85"/>
    </location>
</feature>
<reference evidence="2 3" key="1">
    <citation type="submission" date="2018-10" db="EMBL/GenBank/DDBJ databases">
        <title>Comparative functional genomics of the obligate endosymbiont Buchnera aphidicola.</title>
        <authorList>
            <person name="Chong R.A."/>
        </authorList>
    </citation>
    <scope>NUCLEOTIDE SEQUENCE [LARGE SCALE GENOMIC DNA]</scope>
    <source>
        <strain evidence="2 3">Mrh</strain>
    </source>
</reference>
<evidence type="ECO:0000259" key="1">
    <source>
        <dbReference type="Pfam" id="PF06144"/>
    </source>
</evidence>
<gene>
    <name evidence="2" type="ORF">D9V73_02045</name>
</gene>
<proteinExistence type="predicted"/>
<dbReference type="SUPFAM" id="SSF52540">
    <property type="entry name" value="P-loop containing nucleoside triphosphate hydrolases"/>
    <property type="match status" value="1"/>
</dbReference>
<evidence type="ECO:0000313" key="2">
    <source>
        <dbReference type="EMBL" id="QCI23407.1"/>
    </source>
</evidence>
<dbReference type="AlphaFoldDB" id="A0A4D6Y2Q0"/>
<dbReference type="Gene3D" id="3.40.50.300">
    <property type="entry name" value="P-loop containing nucleotide triphosphate hydrolases"/>
    <property type="match status" value="1"/>
</dbReference>
<dbReference type="EMBL" id="CP033004">
    <property type="protein sequence ID" value="QCI23407.1"/>
    <property type="molecule type" value="Genomic_DNA"/>
</dbReference>
<dbReference type="GO" id="GO:0009360">
    <property type="term" value="C:DNA polymerase III complex"/>
    <property type="evidence" value="ECO:0007669"/>
    <property type="project" value="InterPro"/>
</dbReference>
<organism evidence="2 3">
    <name type="scientific">Buchnera aphidicola subsp. Melaphis rhois</name>
    <dbReference type="NCBI Taxonomy" id="118103"/>
    <lineage>
        <taxon>Bacteria</taxon>
        <taxon>Pseudomonadati</taxon>
        <taxon>Pseudomonadota</taxon>
        <taxon>Gammaproteobacteria</taxon>
        <taxon>Enterobacterales</taxon>
        <taxon>Erwiniaceae</taxon>
        <taxon>Buchnera</taxon>
    </lineage>
</organism>
<protein>
    <recommendedName>
        <fullName evidence="1">DNA polymerase III delta N-terminal domain-containing protein</fullName>
    </recommendedName>
</protein>
<dbReference type="InterPro" id="IPR027417">
    <property type="entry name" value="P-loop_NTPase"/>
</dbReference>
<dbReference type="GO" id="GO:0003677">
    <property type="term" value="F:DNA binding"/>
    <property type="evidence" value="ECO:0007669"/>
    <property type="project" value="InterPro"/>
</dbReference>
<accession>A0A4D6Y2Q0</accession>
<name>A0A4D6Y2Q0_BUCMH</name>
<dbReference type="InterPro" id="IPR010372">
    <property type="entry name" value="DNA_pol3_delta_N"/>
</dbReference>
<dbReference type="GO" id="GO:0006260">
    <property type="term" value="P:DNA replication"/>
    <property type="evidence" value="ECO:0007669"/>
    <property type="project" value="InterPro"/>
</dbReference>
<dbReference type="GO" id="GO:0003887">
    <property type="term" value="F:DNA-directed DNA polymerase activity"/>
    <property type="evidence" value="ECO:0007669"/>
    <property type="project" value="InterPro"/>
</dbReference>
<sequence length="86" mass="10170">MLNNVMKIIYSEQLFPTFFNGLSPYYILIGDDTFFVQESKKIIFSLAKKNGFSKLSTKIIEHNISIKHLSYYFKMNDLFSKKKLLF</sequence>
<dbReference type="Pfam" id="PF06144">
    <property type="entry name" value="DNA_pol3_delta"/>
    <property type="match status" value="1"/>
</dbReference>
<dbReference type="Proteomes" id="UP000298566">
    <property type="component" value="Chromosome"/>
</dbReference>